<evidence type="ECO:0000313" key="2">
    <source>
        <dbReference type="EMBL" id="PRH83723.1"/>
    </source>
</evidence>
<evidence type="ECO:0000313" key="3">
    <source>
        <dbReference type="Proteomes" id="UP000241736"/>
    </source>
</evidence>
<organism evidence="2 3">
    <name type="scientific">Arenimonas caeni</name>
    <dbReference type="NCBI Taxonomy" id="2058085"/>
    <lineage>
        <taxon>Bacteria</taxon>
        <taxon>Pseudomonadati</taxon>
        <taxon>Pseudomonadota</taxon>
        <taxon>Gammaproteobacteria</taxon>
        <taxon>Lysobacterales</taxon>
        <taxon>Lysobacteraceae</taxon>
        <taxon>Arenimonas</taxon>
    </lineage>
</organism>
<dbReference type="AlphaFoldDB" id="A0A2P6MCJ7"/>
<keyword evidence="1" id="KW-0732">Signal</keyword>
<dbReference type="RefSeq" id="WP_106989110.1">
    <property type="nucleotide sequence ID" value="NZ_KZ679084.1"/>
</dbReference>
<keyword evidence="3" id="KW-1185">Reference proteome</keyword>
<evidence type="ECO:0000256" key="1">
    <source>
        <dbReference type="SAM" id="SignalP"/>
    </source>
</evidence>
<name>A0A2P6MCJ7_9GAMM</name>
<reference evidence="2 3" key="1">
    <citation type="submission" date="2018-03" db="EMBL/GenBank/DDBJ databases">
        <title>Arenimonas caeni sp. nov., isolated from activated sludge.</title>
        <authorList>
            <person name="Liu H."/>
        </authorList>
    </citation>
    <scope>NUCLEOTIDE SEQUENCE [LARGE SCALE GENOMIC DNA]</scope>
    <source>
        <strain evidence="3">z29</strain>
    </source>
</reference>
<dbReference type="PROSITE" id="PS51257">
    <property type="entry name" value="PROKAR_LIPOPROTEIN"/>
    <property type="match status" value="1"/>
</dbReference>
<gene>
    <name evidence="2" type="ORF">C6N40_00850</name>
</gene>
<feature type="chain" id="PRO_5015149819" evidence="1">
    <location>
        <begin position="27"/>
        <end position="173"/>
    </location>
</feature>
<sequence length="173" mass="18676">MQGHPRFAARPALSLVTAGLLFMVLAGCSDEPGPNVPDYVSPKGKETLERAWAELKTCDDVKALLIFNEIINLADPLGYAAGMAGQSAGQGKPDLPVDNAFGGVMKINEICCQNVDKIISLHVSSDVFDGWATGKTSREESHFWRRLSLAVSWDGGRCKLPERLDDGMSWPSG</sequence>
<proteinExistence type="predicted"/>
<dbReference type="Proteomes" id="UP000241736">
    <property type="component" value="Unassembled WGS sequence"/>
</dbReference>
<protein>
    <submittedName>
        <fullName evidence="2">Uncharacterized protein</fullName>
    </submittedName>
</protein>
<feature type="signal peptide" evidence="1">
    <location>
        <begin position="1"/>
        <end position="26"/>
    </location>
</feature>
<dbReference type="EMBL" id="PVLF01000001">
    <property type="protein sequence ID" value="PRH83723.1"/>
    <property type="molecule type" value="Genomic_DNA"/>
</dbReference>
<comment type="caution">
    <text evidence="2">The sequence shown here is derived from an EMBL/GenBank/DDBJ whole genome shotgun (WGS) entry which is preliminary data.</text>
</comment>
<accession>A0A2P6MCJ7</accession>